<evidence type="ECO:0000259" key="2">
    <source>
        <dbReference type="PROSITE" id="PS50234"/>
    </source>
</evidence>
<evidence type="ECO:0000256" key="1">
    <source>
        <dbReference type="SAM" id="Phobius"/>
    </source>
</evidence>
<dbReference type="Pfam" id="PF13400">
    <property type="entry name" value="Tad"/>
    <property type="match status" value="1"/>
</dbReference>
<keyword evidence="1" id="KW-0472">Membrane</keyword>
<dbReference type="InterPro" id="IPR028087">
    <property type="entry name" value="Tad_N"/>
</dbReference>
<reference evidence="3" key="1">
    <citation type="submission" date="2018-06" db="EMBL/GenBank/DDBJ databases">
        <authorList>
            <person name="Zhirakovskaya E."/>
        </authorList>
    </citation>
    <scope>NUCLEOTIDE SEQUENCE</scope>
</reference>
<dbReference type="AlphaFoldDB" id="A0A3B0R598"/>
<sequence length="471" mass="51683">MLSVKKLVGLFKKFQRDTKGNVALMFGLTAVPMMLAGGIAVDYANAIQAKASIQAAVDNAALAAGYDTTMSDADMLKLVKKYLESNGAENALKSLDEVKIKRIGTTGLKVSAKGKVDNYLMRIIGNNTTDIGAETYIKNNYGNLEVALVLDNTFSMSAAGKMAALKNAANTLVDKLHDNKGAAASLDISLVPFSQYVNIGMSRRNAPWADIPADWDEPRSGGYWYRPVTRKYNCRMETRTRVRDGVSSTYEARVCDREYGPKERRTYSYVKKYRWNGCVGSRNYPLNTQDTAPTSKIPGLLNRSCSREITTLTSSKSTISNEIDKMSASGNQTYIPAGLMWGWRMLSSDVPLTDGVSKAKMKSENYTKAIVLMTDGENTVSPNYPDHRVSNGTNADELTKEICQNIKSNGTGKEKIRIYTVTFAVTDPATKKMIRECATNDSYYFDASDSAALAAAFEQIGKSLVTLFISQ</sequence>
<evidence type="ECO:0000313" key="3">
    <source>
        <dbReference type="EMBL" id="VAV87399.1"/>
    </source>
</evidence>
<organism evidence="3">
    <name type="scientific">hydrothermal vent metagenome</name>
    <dbReference type="NCBI Taxonomy" id="652676"/>
    <lineage>
        <taxon>unclassified sequences</taxon>
        <taxon>metagenomes</taxon>
        <taxon>ecological metagenomes</taxon>
    </lineage>
</organism>
<dbReference type="PROSITE" id="PS50234">
    <property type="entry name" value="VWFA"/>
    <property type="match status" value="1"/>
</dbReference>
<dbReference type="InterPro" id="IPR002035">
    <property type="entry name" value="VWF_A"/>
</dbReference>
<feature type="transmembrane region" description="Helical" evidence="1">
    <location>
        <begin position="21"/>
        <end position="41"/>
    </location>
</feature>
<dbReference type="InterPro" id="IPR036465">
    <property type="entry name" value="vWFA_dom_sf"/>
</dbReference>
<feature type="domain" description="VWFA" evidence="2">
    <location>
        <begin position="145"/>
        <end position="460"/>
    </location>
</feature>
<keyword evidence="1" id="KW-1133">Transmembrane helix</keyword>
<dbReference type="SUPFAM" id="SSF53300">
    <property type="entry name" value="vWA-like"/>
    <property type="match status" value="1"/>
</dbReference>
<gene>
    <name evidence="3" type="ORF">MNBD_ALPHA08-1299</name>
</gene>
<dbReference type="Gene3D" id="3.40.50.410">
    <property type="entry name" value="von Willebrand factor, type A domain"/>
    <property type="match status" value="1"/>
</dbReference>
<proteinExistence type="predicted"/>
<protein>
    <recommendedName>
        <fullName evidence="2">VWFA domain-containing protein</fullName>
    </recommendedName>
</protein>
<dbReference type="EMBL" id="UOEC01000028">
    <property type="protein sequence ID" value="VAV87399.1"/>
    <property type="molecule type" value="Genomic_DNA"/>
</dbReference>
<accession>A0A3B0R598</accession>
<name>A0A3B0R598_9ZZZZ</name>
<keyword evidence="1" id="KW-0812">Transmembrane</keyword>